<feature type="transmembrane region" description="Helical" evidence="1">
    <location>
        <begin position="109"/>
        <end position="139"/>
    </location>
</feature>
<dbReference type="InterPro" id="IPR025098">
    <property type="entry name" value="DUF4013"/>
</dbReference>
<keyword evidence="1" id="KW-0472">Membrane</keyword>
<proteinExistence type="predicted"/>
<evidence type="ECO:0000313" key="2">
    <source>
        <dbReference type="EMBL" id="CAB3289100.1"/>
    </source>
</evidence>
<keyword evidence="1" id="KW-0812">Transmembrane</keyword>
<gene>
    <name evidence="2" type="ORF">MLAUSG7_1055</name>
</gene>
<evidence type="ECO:0000256" key="1">
    <source>
        <dbReference type="SAM" id="Phobius"/>
    </source>
</evidence>
<dbReference type="GeneID" id="65883853"/>
<dbReference type="RefSeq" id="WP_214399420.1">
    <property type="nucleotide sequence ID" value="NZ_LR792632.1"/>
</dbReference>
<feature type="transmembrane region" description="Helical" evidence="1">
    <location>
        <begin position="55"/>
        <end position="77"/>
    </location>
</feature>
<sequence length="281" mass="31665">MRKLEDYISDAFRYAFSDIKKGLVGGLLYAISGALSVFVSIVIEPGMMEGVYLEKFTTLLILSSIGFLIGLIVGFLVDGYYIRVMKTTVEGSNTLPEWNNISDLLVKGFLYTIGTLILVIIFMLPLIILFIIGIFAMAIDSSGIIGLPLLLISLLLMILLIILFILYSYLAEVNFSVKGFFGFFEFKKIFKLMSLKYVVLLILVVIITVIVLLIVSSPFIIVYMLYAAQTPSFYYEYIPSTPMIIIKLISTIVSSFVGFFMEVFSKRAIALYYKDKIEELE</sequence>
<feature type="transmembrane region" description="Helical" evidence="1">
    <location>
        <begin position="21"/>
        <end position="43"/>
    </location>
</feature>
<reference evidence="2 3" key="1">
    <citation type="submission" date="2020-04" db="EMBL/GenBank/DDBJ databases">
        <authorList>
            <consortium name="Genoscope - CEA"/>
            <person name="William W."/>
        </authorList>
    </citation>
    <scope>NUCLEOTIDE SEQUENCE [LARGE SCALE GENOMIC DNA]</scope>
    <source>
        <strain evidence="2 3">SG7</strain>
    </source>
</reference>
<dbReference type="KEGG" id="mesg:MLAUSG7_1055"/>
<keyword evidence="1" id="KW-1133">Transmembrane helix</keyword>
<protein>
    <submittedName>
        <fullName evidence="2">Uncharacterized protein</fullName>
    </submittedName>
</protein>
<feature type="transmembrane region" description="Helical" evidence="1">
    <location>
        <begin position="145"/>
        <end position="170"/>
    </location>
</feature>
<evidence type="ECO:0000313" key="3">
    <source>
        <dbReference type="Proteomes" id="UP000679213"/>
    </source>
</evidence>
<accession>A0A8D6PX79</accession>
<name>A0A8D6PX79_9EURY</name>
<dbReference type="EMBL" id="LR792632">
    <property type="protein sequence ID" value="CAB3289100.1"/>
    <property type="molecule type" value="Genomic_DNA"/>
</dbReference>
<keyword evidence="3" id="KW-1185">Reference proteome</keyword>
<feature type="transmembrane region" description="Helical" evidence="1">
    <location>
        <begin position="244"/>
        <end position="264"/>
    </location>
</feature>
<organism evidence="2 3">
    <name type="scientific">Methanocaldococcus lauensis</name>
    <dbReference type="NCBI Taxonomy" id="2546128"/>
    <lineage>
        <taxon>Archaea</taxon>
        <taxon>Methanobacteriati</taxon>
        <taxon>Methanobacteriota</taxon>
        <taxon>Methanomada group</taxon>
        <taxon>Methanococci</taxon>
        <taxon>Methanococcales</taxon>
        <taxon>Methanocaldococcaceae</taxon>
        <taxon>Methanocaldococcus</taxon>
    </lineage>
</organism>
<feature type="transmembrane region" description="Helical" evidence="1">
    <location>
        <begin position="197"/>
        <end position="224"/>
    </location>
</feature>
<dbReference type="Proteomes" id="UP000679213">
    <property type="component" value="Chromosome I"/>
</dbReference>
<dbReference type="AlphaFoldDB" id="A0A8D6PX79"/>
<dbReference type="Pfam" id="PF13197">
    <property type="entry name" value="DUF4013"/>
    <property type="match status" value="1"/>
</dbReference>